<proteinExistence type="predicted"/>
<gene>
    <name evidence="2" type="ORF">S06H3_22631</name>
</gene>
<dbReference type="EMBL" id="BARV01012133">
    <property type="protein sequence ID" value="GAI02328.1"/>
    <property type="molecule type" value="Genomic_DNA"/>
</dbReference>
<comment type="caution">
    <text evidence="2">The sequence shown here is derived from an EMBL/GenBank/DDBJ whole genome shotgun (WGS) entry which is preliminary data.</text>
</comment>
<protein>
    <submittedName>
        <fullName evidence="2">Uncharacterized protein</fullName>
    </submittedName>
</protein>
<sequence>MIIADHILNGIGFLIKGAINFLPENVPFFTLSDLTNLLNSVENFWINSFSLGSHFFPFALFFSIILLILLMELSLLTFKAIKFAVNILRGSGA</sequence>
<name>X1K6X5_9ZZZZ</name>
<evidence type="ECO:0000256" key="1">
    <source>
        <dbReference type="SAM" id="Phobius"/>
    </source>
</evidence>
<reference evidence="2" key="1">
    <citation type="journal article" date="2014" name="Front. Microbiol.">
        <title>High frequency of phylogenetically diverse reductive dehalogenase-homologous genes in deep subseafloor sedimentary metagenomes.</title>
        <authorList>
            <person name="Kawai M."/>
            <person name="Futagami T."/>
            <person name="Toyoda A."/>
            <person name="Takaki Y."/>
            <person name="Nishi S."/>
            <person name="Hori S."/>
            <person name="Arai W."/>
            <person name="Tsubouchi T."/>
            <person name="Morono Y."/>
            <person name="Uchiyama I."/>
            <person name="Ito T."/>
            <person name="Fujiyama A."/>
            <person name="Inagaki F."/>
            <person name="Takami H."/>
        </authorList>
    </citation>
    <scope>NUCLEOTIDE SEQUENCE</scope>
    <source>
        <strain evidence="2">Expedition CK06-06</strain>
    </source>
</reference>
<accession>X1K6X5</accession>
<organism evidence="2">
    <name type="scientific">marine sediment metagenome</name>
    <dbReference type="NCBI Taxonomy" id="412755"/>
    <lineage>
        <taxon>unclassified sequences</taxon>
        <taxon>metagenomes</taxon>
        <taxon>ecological metagenomes</taxon>
    </lineage>
</organism>
<keyword evidence="1" id="KW-1133">Transmembrane helix</keyword>
<feature type="transmembrane region" description="Helical" evidence="1">
    <location>
        <begin position="55"/>
        <end position="78"/>
    </location>
</feature>
<keyword evidence="1" id="KW-0812">Transmembrane</keyword>
<keyword evidence="1" id="KW-0472">Membrane</keyword>
<evidence type="ECO:0000313" key="2">
    <source>
        <dbReference type="EMBL" id="GAI02328.1"/>
    </source>
</evidence>
<dbReference type="AlphaFoldDB" id="X1K6X5"/>